<keyword evidence="3" id="KW-1185">Reference proteome</keyword>
<dbReference type="EMBL" id="JARKIK010000087">
    <property type="protein sequence ID" value="KAK8724071.1"/>
    <property type="molecule type" value="Genomic_DNA"/>
</dbReference>
<name>A0AAW0W643_CHEQU</name>
<organism evidence="2 3">
    <name type="scientific">Cherax quadricarinatus</name>
    <name type="common">Australian red claw crayfish</name>
    <dbReference type="NCBI Taxonomy" id="27406"/>
    <lineage>
        <taxon>Eukaryota</taxon>
        <taxon>Metazoa</taxon>
        <taxon>Ecdysozoa</taxon>
        <taxon>Arthropoda</taxon>
        <taxon>Crustacea</taxon>
        <taxon>Multicrustacea</taxon>
        <taxon>Malacostraca</taxon>
        <taxon>Eumalacostraca</taxon>
        <taxon>Eucarida</taxon>
        <taxon>Decapoda</taxon>
        <taxon>Pleocyemata</taxon>
        <taxon>Astacidea</taxon>
        <taxon>Parastacoidea</taxon>
        <taxon>Parastacidae</taxon>
        <taxon>Cherax</taxon>
    </lineage>
</organism>
<evidence type="ECO:0000256" key="1">
    <source>
        <dbReference type="SAM" id="MobiDB-lite"/>
    </source>
</evidence>
<dbReference type="Proteomes" id="UP001445076">
    <property type="component" value="Unassembled WGS sequence"/>
</dbReference>
<evidence type="ECO:0000313" key="3">
    <source>
        <dbReference type="Proteomes" id="UP001445076"/>
    </source>
</evidence>
<gene>
    <name evidence="2" type="ORF">OTU49_011430</name>
</gene>
<protein>
    <submittedName>
        <fullName evidence="2">Uncharacterized protein</fullName>
    </submittedName>
</protein>
<evidence type="ECO:0000313" key="2">
    <source>
        <dbReference type="EMBL" id="KAK8724071.1"/>
    </source>
</evidence>
<sequence>MDVPRNPDGVHSLPQVEERKYRKEYIPCIFPFNSKPIITDEIGRSPPKTELPPLSTSPEDVKGPSPVKQEVKGPSPVKPEAKGPLPVQQEVKGPSPVKPEAKGPLPVKQEVKGPSPVKQVMKAPPSIVQSRVFNKTQYVDKGVPSCTPW</sequence>
<dbReference type="AlphaFoldDB" id="A0AAW0W643"/>
<comment type="caution">
    <text evidence="2">The sequence shown here is derived from an EMBL/GenBank/DDBJ whole genome shotgun (WGS) entry which is preliminary data.</text>
</comment>
<reference evidence="2 3" key="1">
    <citation type="journal article" date="2024" name="BMC Genomics">
        <title>Genome assembly of redclaw crayfish (Cherax quadricarinatus) provides insights into its immune adaptation and hypoxia tolerance.</title>
        <authorList>
            <person name="Liu Z."/>
            <person name="Zheng J."/>
            <person name="Li H."/>
            <person name="Fang K."/>
            <person name="Wang S."/>
            <person name="He J."/>
            <person name="Zhou D."/>
            <person name="Weng S."/>
            <person name="Chi M."/>
            <person name="Gu Z."/>
            <person name="He J."/>
            <person name="Li F."/>
            <person name="Wang M."/>
        </authorList>
    </citation>
    <scope>NUCLEOTIDE SEQUENCE [LARGE SCALE GENOMIC DNA]</scope>
    <source>
        <strain evidence="2">ZL_2023a</strain>
    </source>
</reference>
<feature type="region of interest" description="Disordered" evidence="1">
    <location>
        <begin position="37"/>
        <end position="123"/>
    </location>
</feature>
<accession>A0AAW0W643</accession>
<proteinExistence type="predicted"/>